<evidence type="ECO:0000256" key="1">
    <source>
        <dbReference type="SAM" id="MobiDB-lite"/>
    </source>
</evidence>
<organism evidence="2 3">
    <name type="scientific">Arabis nemorensis</name>
    <dbReference type="NCBI Taxonomy" id="586526"/>
    <lineage>
        <taxon>Eukaryota</taxon>
        <taxon>Viridiplantae</taxon>
        <taxon>Streptophyta</taxon>
        <taxon>Embryophyta</taxon>
        <taxon>Tracheophyta</taxon>
        <taxon>Spermatophyta</taxon>
        <taxon>Magnoliopsida</taxon>
        <taxon>eudicotyledons</taxon>
        <taxon>Gunneridae</taxon>
        <taxon>Pentapetalae</taxon>
        <taxon>rosids</taxon>
        <taxon>malvids</taxon>
        <taxon>Brassicales</taxon>
        <taxon>Brassicaceae</taxon>
        <taxon>Arabideae</taxon>
        <taxon>Arabis</taxon>
    </lineage>
</organism>
<protein>
    <submittedName>
        <fullName evidence="2">Uncharacterized protein</fullName>
    </submittedName>
</protein>
<gene>
    <name evidence="2" type="ORF">ANE_LOCUS27315</name>
</gene>
<feature type="compositionally biased region" description="Polar residues" evidence="1">
    <location>
        <begin position="26"/>
        <end position="52"/>
    </location>
</feature>
<accession>A0A565CTG4</accession>
<comment type="caution">
    <text evidence="2">The sequence shown here is derived from an EMBL/GenBank/DDBJ whole genome shotgun (WGS) entry which is preliminary data.</text>
</comment>
<reference evidence="2" key="1">
    <citation type="submission" date="2019-07" db="EMBL/GenBank/DDBJ databases">
        <authorList>
            <person name="Dittberner H."/>
        </authorList>
    </citation>
    <scope>NUCLEOTIDE SEQUENCE [LARGE SCALE GENOMIC DNA]</scope>
</reference>
<name>A0A565CTG4_9BRAS</name>
<dbReference type="Proteomes" id="UP000489600">
    <property type="component" value="Unassembled WGS sequence"/>
</dbReference>
<proteinExistence type="predicted"/>
<sequence>MSVVPQQQITTVGATAADNTAVGATDSDTTIGFTDSDTTGDSIKATGVSTKL</sequence>
<keyword evidence="3" id="KW-1185">Reference proteome</keyword>
<feature type="region of interest" description="Disordered" evidence="1">
    <location>
        <begin position="23"/>
        <end position="52"/>
    </location>
</feature>
<dbReference type="AlphaFoldDB" id="A0A565CTG4"/>
<evidence type="ECO:0000313" key="2">
    <source>
        <dbReference type="EMBL" id="VVB16871.1"/>
    </source>
</evidence>
<dbReference type="EMBL" id="CABITT030000008">
    <property type="protein sequence ID" value="VVB16871.1"/>
    <property type="molecule type" value="Genomic_DNA"/>
</dbReference>
<evidence type="ECO:0000313" key="3">
    <source>
        <dbReference type="Proteomes" id="UP000489600"/>
    </source>
</evidence>